<gene>
    <name evidence="2" type="ORF">EVAR_35845_1</name>
</gene>
<comment type="caution">
    <text evidence="2">The sequence shown here is derived from an EMBL/GenBank/DDBJ whole genome shotgun (WGS) entry which is preliminary data.</text>
</comment>
<evidence type="ECO:0000313" key="3">
    <source>
        <dbReference type="Proteomes" id="UP000299102"/>
    </source>
</evidence>
<keyword evidence="3" id="KW-1185">Reference proteome</keyword>
<dbReference type="STRING" id="151549.A0A4C1WXL8"/>
<feature type="compositionally biased region" description="Low complexity" evidence="1">
    <location>
        <begin position="143"/>
        <end position="154"/>
    </location>
</feature>
<dbReference type="PANTHER" id="PTHR33480">
    <property type="entry name" value="SET DOMAIN-CONTAINING PROTEIN-RELATED"/>
    <property type="match status" value="1"/>
</dbReference>
<proteinExistence type="predicted"/>
<dbReference type="EMBL" id="BGZK01000673">
    <property type="protein sequence ID" value="GBP55610.1"/>
    <property type="molecule type" value="Genomic_DNA"/>
</dbReference>
<feature type="region of interest" description="Disordered" evidence="1">
    <location>
        <begin position="120"/>
        <end position="232"/>
    </location>
</feature>
<dbReference type="PANTHER" id="PTHR33480:SF1">
    <property type="entry name" value="TYR RECOMBINASE DOMAIN-CONTAINING PROTEIN"/>
    <property type="match status" value="1"/>
</dbReference>
<dbReference type="Proteomes" id="UP000299102">
    <property type="component" value="Unassembled WGS sequence"/>
</dbReference>
<name>A0A4C1WXL8_EUMVA</name>
<evidence type="ECO:0000313" key="2">
    <source>
        <dbReference type="EMBL" id="GBP55610.1"/>
    </source>
</evidence>
<dbReference type="OrthoDB" id="5376140at2759"/>
<sequence length="926" mass="106591">MKSNKSAGGFCRACFSDTNLYVASEEVAKAYRNFVAKPDPEEPLCFCSYCGHLFHKVVLFLQQCSDANRLLESFDNQKEANLDVCYNLEIVKIVSINIYPSGVNPGSASKDDHILKIEEEFDDDSPPELPDDVTLDPPEALSDDSSSQDIPISQYFSQDCSEDEQPIRKSTDFDGTISTKETTKQDQLLNLNNEVRNKQNPLPEKSTRSEIQDLTAESDEDSQLSTSINNDEDPLKSLQINFTSSHKTGKTAKRRRSKDFCFFCEKKVSNYARHLFRHHRTTPEVRKILCYPVNSKERKDRITSLRKKGNYVINRIECQRPMRKGCTESTDYLPCINCLGFYARKQLWKHKKKCTPYISESNVQVTAQNFICDTTKLDPLLQKHVFSRMRADRISLTAKKDSLICRFGVHYLKIHHVKLRNFVHVTSRKMRELAKLLIEIQNMKPEIKTLVDALQPQNYDVVVLATKLISKYDATRNNYTTPTYPMNISASLRLCCNLAIAHVAKSISEENSKKKSEDLREFLNLVKKNWRFNFCCDTKNISSNSVKDSAITLVTLGTDLKLLNQYLSSKANIAASQLAQEKSSNVTAYIDLLKTVFSRALLLNRIPSGDLEVLTLQNYQDSESFKSETHEFDDIFMATEMILYRHYRCVVRSKGFPILFSPELQDDIEMLISLRSMYIDDSNVYLFAIPNAKSLVDGNKVLYRNSDECGVSNPNAIVSPKLRKHTAVLTQLLSMSENHFDQFSKFMHDTYEIQLNSYKPSDDIFRTAKILKVLILLKNENADNLKGKSLDEINLHVEEVIEGETMSVHDVIEYAEIVNYEDSRNITKVAAYTTRRDIEKKSSVMKKSHNENSVFHHPIRKRVLTPWTSEQKEIVLNYFQKHIELKKVPKRHECDALKVQHPVLLSNKDWLKIKVFIQNAYMKRFH</sequence>
<protein>
    <submittedName>
        <fullName evidence="2">Uncharacterized protein</fullName>
    </submittedName>
</protein>
<accession>A0A4C1WXL8</accession>
<feature type="compositionally biased region" description="Polar residues" evidence="1">
    <location>
        <begin position="176"/>
        <end position="200"/>
    </location>
</feature>
<evidence type="ECO:0000256" key="1">
    <source>
        <dbReference type="SAM" id="MobiDB-lite"/>
    </source>
</evidence>
<dbReference type="AlphaFoldDB" id="A0A4C1WXL8"/>
<feature type="compositionally biased region" description="Acidic residues" evidence="1">
    <location>
        <begin position="120"/>
        <end position="134"/>
    </location>
</feature>
<reference evidence="2 3" key="1">
    <citation type="journal article" date="2019" name="Commun. Biol.">
        <title>The bagworm genome reveals a unique fibroin gene that provides high tensile strength.</title>
        <authorList>
            <person name="Kono N."/>
            <person name="Nakamura H."/>
            <person name="Ohtoshi R."/>
            <person name="Tomita M."/>
            <person name="Numata K."/>
            <person name="Arakawa K."/>
        </authorList>
    </citation>
    <scope>NUCLEOTIDE SEQUENCE [LARGE SCALE GENOMIC DNA]</scope>
</reference>
<organism evidence="2 3">
    <name type="scientific">Eumeta variegata</name>
    <name type="common">Bagworm moth</name>
    <name type="synonym">Eumeta japonica</name>
    <dbReference type="NCBI Taxonomy" id="151549"/>
    <lineage>
        <taxon>Eukaryota</taxon>
        <taxon>Metazoa</taxon>
        <taxon>Ecdysozoa</taxon>
        <taxon>Arthropoda</taxon>
        <taxon>Hexapoda</taxon>
        <taxon>Insecta</taxon>
        <taxon>Pterygota</taxon>
        <taxon>Neoptera</taxon>
        <taxon>Endopterygota</taxon>
        <taxon>Lepidoptera</taxon>
        <taxon>Glossata</taxon>
        <taxon>Ditrysia</taxon>
        <taxon>Tineoidea</taxon>
        <taxon>Psychidae</taxon>
        <taxon>Oiketicinae</taxon>
        <taxon>Eumeta</taxon>
    </lineage>
</organism>